<dbReference type="SUPFAM" id="SSF57783">
    <property type="entry name" value="Zinc beta-ribbon"/>
    <property type="match status" value="1"/>
</dbReference>
<dbReference type="GO" id="GO:0042790">
    <property type="term" value="P:nucleolar large rRNA transcription by RNA polymerase I"/>
    <property type="evidence" value="ECO:0007669"/>
    <property type="project" value="TreeGrafter"/>
</dbReference>
<keyword evidence="6" id="KW-0862">Zinc</keyword>
<evidence type="ECO:0000256" key="2">
    <source>
        <dbReference type="ARBA" id="ARBA00006899"/>
    </source>
</evidence>
<evidence type="ECO:0000256" key="9">
    <source>
        <dbReference type="ARBA" id="ARBA00023163"/>
    </source>
</evidence>
<dbReference type="InterPro" id="IPR021752">
    <property type="entry name" value="TF_Rrn7_Zf"/>
</dbReference>
<evidence type="ECO:0000259" key="12">
    <source>
        <dbReference type="Pfam" id="PF11781"/>
    </source>
</evidence>
<dbReference type="EMBL" id="JAXCGZ010023124">
    <property type="protein sequence ID" value="KAK7016802.1"/>
    <property type="molecule type" value="Genomic_DNA"/>
</dbReference>
<gene>
    <name evidence="13" type="ORF">SK128_003001</name>
</gene>
<feature type="domain" description="RRN7-type" evidence="12">
    <location>
        <begin position="20"/>
        <end position="47"/>
    </location>
</feature>
<accession>A0AAN8W9P4</accession>
<comment type="similarity">
    <text evidence="2">Belongs to the RRN7/TAF1B family.</text>
</comment>
<keyword evidence="7" id="KW-0805">Transcription regulation</keyword>
<dbReference type="GO" id="GO:0070860">
    <property type="term" value="C:RNA polymerase I core factor complex"/>
    <property type="evidence" value="ECO:0007669"/>
    <property type="project" value="InterPro"/>
</dbReference>
<keyword evidence="8" id="KW-0238">DNA-binding</keyword>
<dbReference type="PANTHER" id="PTHR31576:SF2">
    <property type="entry name" value="TATA BOX-BINDING PROTEIN-ASSOCIATED FACTOR RNA POLYMERASE I SUBUNIT B"/>
    <property type="match status" value="1"/>
</dbReference>
<evidence type="ECO:0000256" key="5">
    <source>
        <dbReference type="ARBA" id="ARBA00022771"/>
    </source>
</evidence>
<dbReference type="GO" id="GO:0005668">
    <property type="term" value="C:RNA polymerase transcription factor SL1 complex"/>
    <property type="evidence" value="ECO:0007669"/>
    <property type="project" value="TreeGrafter"/>
</dbReference>
<keyword evidence="5" id="KW-0863">Zinc-finger</keyword>
<sequence>MADQEEEEYFVILLLLVNTKMKCNNCNGTSFTEDEGLKICNECGTVIDDYVELESQEIFSAVNVSRLSRVKKDKQVKVSEGPSKSILSAYEVLNIVLHEWTKALRCLGASADFEKVMLEVWVLYLQRSDIAFFYEESQEKDIKEINKVEVTTVINKSYRYTVNLPSGDRKNLSQDISKAAPSFDCFSKAKIRLELKENWIKVLLSLLYLGVLLSEEPIMLMDIVRWSNEGHIPVLSACNLTGEDFGQTVFSRGKLKNIVPSFSDIRNVTEGLVFFMNILKLPVPSMKYTIERLTKLLRLPEQVAPLAQDHLERLLEKQNCIPVIGMELYAMVAIIFVLKAFFGVNDVDEVYLSHAGRRLNRECGKKHKPFFIWEDWERYLNKLVWFCTEVHPVTRMQCLSREDFAKINSKIYSNYLWTEAIWNCKSKRESQHACEKKATQMAEKVLEAQNSSLDDVLNQPKSFKATKEPFYSIVEQFIEAHASDPSYAHQVKAILALQIGRDLLNTDFSSSSLFPTSISDLKKLLRENGSNIEIVDSPGKNTSESNQIYIPQPQKRFSRIYYKERTSGFNDIDIVAVNLKVETKSFQWLVTVCSFFCGTPTRTLLELLRLYESIYCNSCNS</sequence>
<evidence type="ECO:0000256" key="1">
    <source>
        <dbReference type="ARBA" id="ARBA00004604"/>
    </source>
</evidence>
<evidence type="ECO:0000256" key="10">
    <source>
        <dbReference type="ARBA" id="ARBA00023242"/>
    </source>
</evidence>
<keyword evidence="4" id="KW-0479">Metal-binding</keyword>
<evidence type="ECO:0000256" key="6">
    <source>
        <dbReference type="ARBA" id="ARBA00022833"/>
    </source>
</evidence>
<evidence type="ECO:0000256" key="4">
    <source>
        <dbReference type="ARBA" id="ARBA00022723"/>
    </source>
</evidence>
<proteinExistence type="inferred from homology"/>
<dbReference type="Proteomes" id="UP001381693">
    <property type="component" value="Unassembled WGS sequence"/>
</dbReference>
<keyword evidence="14" id="KW-1185">Reference proteome</keyword>
<dbReference type="AlphaFoldDB" id="A0AAN8W9P4"/>
<dbReference type="InterPro" id="IPR033599">
    <property type="entry name" value="TAF1B/Rrn7"/>
</dbReference>
<evidence type="ECO:0000313" key="14">
    <source>
        <dbReference type="Proteomes" id="UP001381693"/>
    </source>
</evidence>
<comment type="caution">
    <text evidence="13">The sequence shown here is derived from an EMBL/GenBank/DDBJ whole genome shotgun (WGS) entry which is preliminary data.</text>
</comment>
<dbReference type="GO" id="GO:0001164">
    <property type="term" value="F:RNA polymerase I core promoter sequence-specific DNA binding"/>
    <property type="evidence" value="ECO:0007669"/>
    <property type="project" value="InterPro"/>
</dbReference>
<dbReference type="GO" id="GO:0008270">
    <property type="term" value="F:zinc ion binding"/>
    <property type="evidence" value="ECO:0007669"/>
    <property type="project" value="UniProtKB-KW"/>
</dbReference>
<dbReference type="Gene3D" id="2.20.25.10">
    <property type="match status" value="1"/>
</dbReference>
<evidence type="ECO:0000256" key="3">
    <source>
        <dbReference type="ARBA" id="ARBA00018994"/>
    </source>
</evidence>
<dbReference type="Pfam" id="PF11781">
    <property type="entry name" value="Zn_ribbon_RRN7"/>
    <property type="match status" value="1"/>
</dbReference>
<dbReference type="PANTHER" id="PTHR31576">
    <property type="entry name" value="TATA BOX-BINDING PROTEIN-ASSOCIATED FACTOR RNA POLYMERASE I SUBUNIT B"/>
    <property type="match status" value="1"/>
</dbReference>
<evidence type="ECO:0000256" key="11">
    <source>
        <dbReference type="ARBA" id="ARBA00032500"/>
    </source>
</evidence>
<organism evidence="13 14">
    <name type="scientific">Halocaridina rubra</name>
    <name type="common">Hawaiian red shrimp</name>
    <dbReference type="NCBI Taxonomy" id="373956"/>
    <lineage>
        <taxon>Eukaryota</taxon>
        <taxon>Metazoa</taxon>
        <taxon>Ecdysozoa</taxon>
        <taxon>Arthropoda</taxon>
        <taxon>Crustacea</taxon>
        <taxon>Multicrustacea</taxon>
        <taxon>Malacostraca</taxon>
        <taxon>Eumalacostraca</taxon>
        <taxon>Eucarida</taxon>
        <taxon>Decapoda</taxon>
        <taxon>Pleocyemata</taxon>
        <taxon>Caridea</taxon>
        <taxon>Atyoidea</taxon>
        <taxon>Atyidae</taxon>
        <taxon>Halocaridina</taxon>
    </lineage>
</organism>
<keyword evidence="10" id="KW-0539">Nucleus</keyword>
<protein>
    <recommendedName>
        <fullName evidence="3">TATA box-binding protein-associated factor RNA polymerase I subunit B</fullName>
    </recommendedName>
    <alternativeName>
        <fullName evidence="11">TATA box-binding protein-associated factor 1B</fullName>
    </alternativeName>
</protein>
<evidence type="ECO:0000256" key="7">
    <source>
        <dbReference type="ARBA" id="ARBA00023015"/>
    </source>
</evidence>
<reference evidence="13 14" key="1">
    <citation type="submission" date="2023-11" db="EMBL/GenBank/DDBJ databases">
        <title>Halocaridina rubra genome assembly.</title>
        <authorList>
            <person name="Smith C."/>
        </authorList>
    </citation>
    <scope>NUCLEOTIDE SEQUENCE [LARGE SCALE GENOMIC DNA]</scope>
    <source>
        <strain evidence="13">EP-1</strain>
        <tissue evidence="13">Whole</tissue>
    </source>
</reference>
<name>A0AAN8W9P4_HALRR</name>
<comment type="subcellular location">
    <subcellularLocation>
        <location evidence="1">Nucleus</location>
        <location evidence="1">Nucleolus</location>
    </subcellularLocation>
</comment>
<keyword evidence="9" id="KW-0804">Transcription</keyword>
<evidence type="ECO:0000313" key="13">
    <source>
        <dbReference type="EMBL" id="KAK7016802.1"/>
    </source>
</evidence>
<evidence type="ECO:0000256" key="8">
    <source>
        <dbReference type="ARBA" id="ARBA00023125"/>
    </source>
</evidence>